<dbReference type="EMBL" id="JBHUOX010000025">
    <property type="protein sequence ID" value="MFD3003165.1"/>
    <property type="molecule type" value="Genomic_DNA"/>
</dbReference>
<accession>A0ABW6BZC3</accession>
<keyword evidence="1" id="KW-0812">Transmembrane</keyword>
<dbReference type="RefSeq" id="WP_377490008.1">
    <property type="nucleotide sequence ID" value="NZ_JBHUOX010000025.1"/>
</dbReference>
<evidence type="ECO:0000313" key="3">
    <source>
        <dbReference type="EMBL" id="MFD3003165.1"/>
    </source>
</evidence>
<reference evidence="4" key="1">
    <citation type="journal article" date="2019" name="Int. J. Syst. Evol. Microbiol.">
        <title>The Global Catalogue of Microorganisms (GCM) 10K type strain sequencing project: providing services to taxonomists for standard genome sequencing and annotation.</title>
        <authorList>
            <consortium name="The Broad Institute Genomics Platform"/>
            <consortium name="The Broad Institute Genome Sequencing Center for Infectious Disease"/>
            <person name="Wu L."/>
            <person name="Ma J."/>
        </authorList>
    </citation>
    <scope>NUCLEOTIDE SEQUENCE [LARGE SCALE GENOMIC DNA]</scope>
    <source>
        <strain evidence="4">KCTC 23984</strain>
    </source>
</reference>
<dbReference type="InterPro" id="IPR025408">
    <property type="entry name" value="DUF4134"/>
</dbReference>
<keyword evidence="2" id="KW-0732">Signal</keyword>
<proteinExistence type="predicted"/>
<protein>
    <submittedName>
        <fullName evidence="3">DUF4134 domain-containing protein</fullName>
    </submittedName>
</protein>
<keyword evidence="1" id="KW-1133">Transmembrane helix</keyword>
<name>A0ABW6BZC3_9BACT</name>
<feature type="signal peptide" evidence="2">
    <location>
        <begin position="1"/>
        <end position="34"/>
    </location>
</feature>
<feature type="transmembrane region" description="Helical" evidence="1">
    <location>
        <begin position="90"/>
        <end position="112"/>
    </location>
</feature>
<evidence type="ECO:0000313" key="4">
    <source>
        <dbReference type="Proteomes" id="UP001597641"/>
    </source>
</evidence>
<keyword evidence="1" id="KW-0472">Membrane</keyword>
<dbReference type="Proteomes" id="UP001597641">
    <property type="component" value="Unassembled WGS sequence"/>
</dbReference>
<evidence type="ECO:0000256" key="1">
    <source>
        <dbReference type="SAM" id="Phobius"/>
    </source>
</evidence>
<gene>
    <name evidence="3" type="ORF">ACFS7Z_22570</name>
</gene>
<comment type="caution">
    <text evidence="3">The sequence shown here is derived from an EMBL/GenBank/DDBJ whole genome shotgun (WGS) entry which is preliminary data.</text>
</comment>
<dbReference type="Pfam" id="PF13572">
    <property type="entry name" value="DUF4134"/>
    <property type="match status" value="1"/>
</dbReference>
<feature type="transmembrane region" description="Helical" evidence="1">
    <location>
        <begin position="60"/>
        <end position="78"/>
    </location>
</feature>
<keyword evidence="4" id="KW-1185">Reference proteome</keyword>
<evidence type="ECO:0000256" key="2">
    <source>
        <dbReference type="SAM" id="SignalP"/>
    </source>
</evidence>
<sequence>MKKNRTLPPQRGKATTAAALAILLTLSLAGDAQAQAGDGEAGIQQATDMISGYFDTGTSLMYAIGAIVGLVGAVKVYQKWNGGEPDTGKVAAAWFGSCIFLVIVATVLSSFFGV</sequence>
<organism evidence="3 4">
    <name type="scientific">Pontibacter toksunensis</name>
    <dbReference type="NCBI Taxonomy" id="1332631"/>
    <lineage>
        <taxon>Bacteria</taxon>
        <taxon>Pseudomonadati</taxon>
        <taxon>Bacteroidota</taxon>
        <taxon>Cytophagia</taxon>
        <taxon>Cytophagales</taxon>
        <taxon>Hymenobacteraceae</taxon>
        <taxon>Pontibacter</taxon>
    </lineage>
</organism>
<feature type="chain" id="PRO_5046205223" evidence="2">
    <location>
        <begin position="35"/>
        <end position="114"/>
    </location>
</feature>